<dbReference type="GO" id="GO:0005743">
    <property type="term" value="C:mitochondrial inner membrane"/>
    <property type="evidence" value="ECO:0007669"/>
    <property type="project" value="UniProtKB-SubCell"/>
</dbReference>
<geneLocation type="mitochondrion" evidence="11"/>
<dbReference type="PANTHER" id="PTHR11432:SF3">
    <property type="entry name" value="NADH-UBIQUINONE OXIDOREDUCTASE CHAIN 1"/>
    <property type="match status" value="1"/>
</dbReference>
<evidence type="ECO:0000256" key="1">
    <source>
        <dbReference type="ARBA" id="ARBA00004141"/>
    </source>
</evidence>
<feature type="transmembrane region" description="Helical" evidence="10">
    <location>
        <begin position="144"/>
        <end position="164"/>
    </location>
</feature>
<evidence type="ECO:0000256" key="6">
    <source>
        <dbReference type="ARBA" id="ARBA00022989"/>
    </source>
</evidence>
<dbReference type="PANTHER" id="PTHR11432">
    <property type="entry name" value="NADH DEHYDROGENASE SUBUNIT 1"/>
    <property type="match status" value="1"/>
</dbReference>
<gene>
    <name evidence="11" type="primary">nad1</name>
</gene>
<feature type="transmembrane region" description="Helical" evidence="10">
    <location>
        <begin position="68"/>
        <end position="89"/>
    </location>
</feature>
<dbReference type="GO" id="GO:0003954">
    <property type="term" value="F:NADH dehydrogenase activity"/>
    <property type="evidence" value="ECO:0007669"/>
    <property type="project" value="TreeGrafter"/>
</dbReference>
<dbReference type="GO" id="GO:0008137">
    <property type="term" value="F:NADH dehydrogenase (ubiquinone) activity"/>
    <property type="evidence" value="ECO:0007669"/>
    <property type="project" value="UniProtKB-EC"/>
</dbReference>
<dbReference type="AlphaFoldDB" id="A0AB38XYV8"/>
<sequence length="325" mass="39370">MFFISCLFLYLFIFIGVAFFTLLERKVLGFIQFRKGPFKVGFVGIFQPFSDALKLFSSEFNFMFFGNFFFYYCMPFFSLVISMFFWLLYPLFFNFISFDLGGLFLICLLGLGVYFIMISGWSSFSLYSLLGGMRSISQSISYEVSYFFIFIFFFLLMGGFNLILFYYFQVYVWFFFFFFPLFFIYFSCVLAESNRSPYDFSEGESELVSGFNLEYSSFLFSFFFLSEYMMMMFMSFLSCMFFFCSDLFTFFFFLKVLFFVFLYIWVRSTFPRFRYDSLMYLSWSIYLPCLLSLFFCLVFFKMNICFIKICNNLFCLKFFMYNLLF</sequence>
<keyword evidence="5 8" id="KW-0812">Transmembrane</keyword>
<keyword evidence="9" id="KW-0830">Ubiquinone</keyword>
<proteinExistence type="inferred from homology"/>
<dbReference type="EMBL" id="MW848378">
    <property type="protein sequence ID" value="WFD61090.1"/>
    <property type="molecule type" value="Genomic_DNA"/>
</dbReference>
<dbReference type="EC" id="7.1.1.2" evidence="9"/>
<keyword evidence="8" id="KW-0520">NAD</keyword>
<reference evidence="11" key="1">
    <citation type="submission" date="2021-03" db="EMBL/GenBank/DDBJ databases">
        <authorList>
            <person name="Lv S.-S."/>
        </authorList>
    </citation>
    <scope>NUCLEOTIDE SEQUENCE</scope>
</reference>
<accession>A0AB38XYV8</accession>
<keyword evidence="6 10" id="KW-1133">Transmembrane helix</keyword>
<evidence type="ECO:0000256" key="8">
    <source>
        <dbReference type="RuleBase" id="RU000471"/>
    </source>
</evidence>
<comment type="similarity">
    <text evidence="2 8">Belongs to the complex I subunit 1 family.</text>
</comment>
<evidence type="ECO:0000256" key="5">
    <source>
        <dbReference type="ARBA" id="ARBA00022692"/>
    </source>
</evidence>
<comment type="catalytic activity">
    <reaction evidence="9">
        <text>a ubiquinone + NADH + 5 H(+)(in) = a ubiquinol + NAD(+) + 4 H(+)(out)</text>
        <dbReference type="Rhea" id="RHEA:29091"/>
        <dbReference type="Rhea" id="RHEA-COMP:9565"/>
        <dbReference type="Rhea" id="RHEA-COMP:9566"/>
        <dbReference type="ChEBI" id="CHEBI:15378"/>
        <dbReference type="ChEBI" id="CHEBI:16389"/>
        <dbReference type="ChEBI" id="CHEBI:17976"/>
        <dbReference type="ChEBI" id="CHEBI:57540"/>
        <dbReference type="ChEBI" id="CHEBI:57945"/>
        <dbReference type="EC" id="7.1.1.2"/>
    </reaction>
</comment>
<evidence type="ECO:0000256" key="4">
    <source>
        <dbReference type="ARBA" id="ARBA00022448"/>
    </source>
</evidence>
<feature type="transmembrane region" description="Helical" evidence="10">
    <location>
        <begin position="278"/>
        <end position="300"/>
    </location>
</feature>
<feature type="transmembrane region" description="Helical" evidence="10">
    <location>
        <begin position="101"/>
        <end position="124"/>
    </location>
</feature>
<dbReference type="GO" id="GO:0009060">
    <property type="term" value="P:aerobic respiration"/>
    <property type="evidence" value="ECO:0007669"/>
    <property type="project" value="TreeGrafter"/>
</dbReference>
<evidence type="ECO:0000256" key="2">
    <source>
        <dbReference type="ARBA" id="ARBA00010535"/>
    </source>
</evidence>
<dbReference type="Pfam" id="PF00146">
    <property type="entry name" value="NADHdh"/>
    <property type="match status" value="1"/>
</dbReference>
<evidence type="ECO:0000313" key="11">
    <source>
        <dbReference type="EMBL" id="WFD61090.1"/>
    </source>
</evidence>
<feature type="transmembrane region" description="Helical" evidence="10">
    <location>
        <begin position="249"/>
        <end position="266"/>
    </location>
</feature>
<feature type="transmembrane region" description="Helical" evidence="10">
    <location>
        <begin position="218"/>
        <end position="243"/>
    </location>
</feature>
<comment type="subcellular location">
    <subcellularLocation>
        <location evidence="1">Membrane</location>
        <topology evidence="1">Multi-pass membrane protein</topology>
    </subcellularLocation>
    <subcellularLocation>
        <location evidence="8">Mitochondrion inner membrane</location>
        <topology evidence="8">Multi-pass membrane protein</topology>
    </subcellularLocation>
</comment>
<keyword evidence="7 10" id="KW-0472">Membrane</keyword>
<name>A0AB38XYV8_9HEMI</name>
<evidence type="ECO:0000256" key="9">
    <source>
        <dbReference type="RuleBase" id="RU000473"/>
    </source>
</evidence>
<evidence type="ECO:0000256" key="3">
    <source>
        <dbReference type="ARBA" id="ARBA00021009"/>
    </source>
</evidence>
<feature type="transmembrane region" description="Helical" evidence="10">
    <location>
        <begin position="7"/>
        <end position="23"/>
    </location>
</feature>
<dbReference type="InterPro" id="IPR001694">
    <property type="entry name" value="NADH_UbQ_OxRdtase_su1/FPO"/>
</dbReference>
<organism evidence="11">
    <name type="scientific">Metanigrus guttatus</name>
    <dbReference type="NCBI Taxonomy" id="3038047"/>
    <lineage>
        <taxon>Eukaryota</taxon>
        <taxon>Metazoa</taxon>
        <taxon>Ecdysozoa</taxon>
        <taxon>Arthropoda</taxon>
        <taxon>Hexapoda</taxon>
        <taxon>Insecta</taxon>
        <taxon>Pterygota</taxon>
        <taxon>Neoptera</taxon>
        <taxon>Paraneoptera</taxon>
        <taxon>Hemiptera</taxon>
        <taxon>Auchenorrhyncha</taxon>
        <taxon>Fulgoroidea</taxon>
        <taxon>Meenoplidae</taxon>
        <taxon>Meenoplinae</taxon>
        <taxon>Metanigrus</taxon>
    </lineage>
</organism>
<feature type="transmembrane region" description="Helical" evidence="10">
    <location>
        <begin position="170"/>
        <end position="191"/>
    </location>
</feature>
<keyword evidence="9 11" id="KW-0496">Mitochondrion</keyword>
<keyword evidence="4" id="KW-0813">Transport</keyword>
<evidence type="ECO:0000256" key="10">
    <source>
        <dbReference type="SAM" id="Phobius"/>
    </source>
</evidence>
<evidence type="ECO:0000256" key="7">
    <source>
        <dbReference type="ARBA" id="ARBA00023136"/>
    </source>
</evidence>
<protein>
    <recommendedName>
        <fullName evidence="3 9">NADH-ubiquinone oxidoreductase chain 1</fullName>
        <ecNumber evidence="9">7.1.1.2</ecNumber>
    </recommendedName>
</protein>